<dbReference type="Pfam" id="PF13649">
    <property type="entry name" value="Methyltransf_25"/>
    <property type="match status" value="1"/>
</dbReference>
<reference evidence="2 3" key="1">
    <citation type="journal article" date="2016" name="Nat. Commun.">
        <title>Thousands of microbial genomes shed light on interconnected biogeochemical processes in an aquifer system.</title>
        <authorList>
            <person name="Anantharaman K."/>
            <person name="Brown C.T."/>
            <person name="Hug L.A."/>
            <person name="Sharon I."/>
            <person name="Castelle C.J."/>
            <person name="Probst A.J."/>
            <person name="Thomas B.C."/>
            <person name="Singh A."/>
            <person name="Wilkins M.J."/>
            <person name="Karaoz U."/>
            <person name="Brodie E.L."/>
            <person name="Williams K.H."/>
            <person name="Hubbard S.S."/>
            <person name="Banfield J.F."/>
        </authorList>
    </citation>
    <scope>NUCLEOTIDE SEQUENCE [LARGE SCALE GENOMIC DNA]</scope>
</reference>
<dbReference type="AlphaFoldDB" id="A0A1F5BW29"/>
<evidence type="ECO:0000259" key="1">
    <source>
        <dbReference type="Pfam" id="PF13649"/>
    </source>
</evidence>
<dbReference type="Proteomes" id="UP000176650">
    <property type="component" value="Unassembled WGS sequence"/>
</dbReference>
<dbReference type="Gene3D" id="3.40.50.150">
    <property type="entry name" value="Vaccinia Virus protein VP39"/>
    <property type="match status" value="1"/>
</dbReference>
<dbReference type="EMBL" id="MEYS01000001">
    <property type="protein sequence ID" value="OGD34811.1"/>
    <property type="molecule type" value="Genomic_DNA"/>
</dbReference>
<name>A0A1F5BW29_9BACT</name>
<dbReference type="SUPFAM" id="SSF53335">
    <property type="entry name" value="S-adenosyl-L-methionine-dependent methyltransferases"/>
    <property type="match status" value="1"/>
</dbReference>
<evidence type="ECO:0000313" key="3">
    <source>
        <dbReference type="Proteomes" id="UP000176650"/>
    </source>
</evidence>
<organism evidence="2 3">
    <name type="scientific">Candidatus Azambacteria bacterium RIFCSPLOWO2_01_FULL_46_25</name>
    <dbReference type="NCBI Taxonomy" id="1797298"/>
    <lineage>
        <taxon>Bacteria</taxon>
        <taxon>Candidatus Azamiibacteriota</taxon>
    </lineage>
</organism>
<dbReference type="STRING" id="1797298.A2988_04960"/>
<proteinExistence type="predicted"/>
<sequence length="209" mass="23424">MPKNGKGIFLKEGLNDIRSVGTIVSTSKFVARAMVPKIHAGDPPHVVIELGVGTGSVTEEIIKHIRPQDTFIGIESNEKFLEVCKANLCLPDHSVVRAGIGDRNISVRLEYGLAQNIEHILKKHHVREVDDIICTIPFRVLPKKETKEILESVKKILKPGGHFIFIRYILAPETKVIPDILDTFKVVRKKIIMRNIPPTEVITMEKVSD</sequence>
<feature type="domain" description="Methyltransferase" evidence="1">
    <location>
        <begin position="47"/>
        <end position="161"/>
    </location>
</feature>
<evidence type="ECO:0000313" key="2">
    <source>
        <dbReference type="EMBL" id="OGD34811.1"/>
    </source>
</evidence>
<dbReference type="InterPro" id="IPR029063">
    <property type="entry name" value="SAM-dependent_MTases_sf"/>
</dbReference>
<gene>
    <name evidence="2" type="ORF">A2988_04960</name>
</gene>
<comment type="caution">
    <text evidence="2">The sequence shown here is derived from an EMBL/GenBank/DDBJ whole genome shotgun (WGS) entry which is preliminary data.</text>
</comment>
<protein>
    <recommendedName>
        <fullName evidence="1">Methyltransferase domain-containing protein</fullName>
    </recommendedName>
</protein>
<dbReference type="InterPro" id="IPR041698">
    <property type="entry name" value="Methyltransf_25"/>
</dbReference>
<accession>A0A1F5BW29</accession>
<dbReference type="CDD" id="cd02440">
    <property type="entry name" value="AdoMet_MTases"/>
    <property type="match status" value="1"/>
</dbReference>